<proteinExistence type="inferred from homology"/>
<dbReference type="InterPro" id="IPR000524">
    <property type="entry name" value="Tscrpt_reg_HTH_GntR"/>
</dbReference>
<dbReference type="SMART" id="SM00345">
    <property type="entry name" value="HTH_GNTR"/>
    <property type="match status" value="1"/>
</dbReference>
<evidence type="ECO:0000256" key="1">
    <source>
        <dbReference type="ARBA" id="ARBA00005384"/>
    </source>
</evidence>
<evidence type="ECO:0000313" key="8">
    <source>
        <dbReference type="Proteomes" id="UP001500274"/>
    </source>
</evidence>
<dbReference type="InterPro" id="IPR015421">
    <property type="entry name" value="PyrdxlP-dep_Trfase_major"/>
</dbReference>
<reference evidence="8" key="1">
    <citation type="journal article" date="2019" name="Int. J. Syst. Evol. Microbiol.">
        <title>The Global Catalogue of Microorganisms (GCM) 10K type strain sequencing project: providing services to taxonomists for standard genome sequencing and annotation.</title>
        <authorList>
            <consortium name="The Broad Institute Genomics Platform"/>
            <consortium name="The Broad Institute Genome Sequencing Center for Infectious Disease"/>
            <person name="Wu L."/>
            <person name="Ma J."/>
        </authorList>
    </citation>
    <scope>NUCLEOTIDE SEQUENCE [LARGE SCALE GENOMIC DNA]</scope>
    <source>
        <strain evidence="8">JCM 16365</strain>
    </source>
</reference>
<dbReference type="CDD" id="cd00609">
    <property type="entry name" value="AAT_like"/>
    <property type="match status" value="1"/>
</dbReference>
<evidence type="ECO:0000256" key="5">
    <source>
        <dbReference type="ARBA" id="ARBA00023163"/>
    </source>
</evidence>
<evidence type="ECO:0000256" key="2">
    <source>
        <dbReference type="ARBA" id="ARBA00022898"/>
    </source>
</evidence>
<feature type="domain" description="HTH gntR-type" evidence="6">
    <location>
        <begin position="18"/>
        <end position="86"/>
    </location>
</feature>
<gene>
    <name evidence="7" type="ORF">GCM10009862_20420</name>
</gene>
<dbReference type="Proteomes" id="UP001500274">
    <property type="component" value="Unassembled WGS sequence"/>
</dbReference>
<dbReference type="PROSITE" id="PS50949">
    <property type="entry name" value="HTH_GNTR"/>
    <property type="match status" value="1"/>
</dbReference>
<keyword evidence="2" id="KW-0663">Pyridoxal phosphate</keyword>
<keyword evidence="8" id="KW-1185">Reference proteome</keyword>
<dbReference type="InterPro" id="IPR004839">
    <property type="entry name" value="Aminotransferase_I/II_large"/>
</dbReference>
<dbReference type="RefSeq" id="WP_344229150.1">
    <property type="nucleotide sequence ID" value="NZ_BAAARI010000012.1"/>
</dbReference>
<comment type="caution">
    <text evidence="7">The sequence shown here is derived from an EMBL/GenBank/DDBJ whole genome shotgun (WGS) entry which is preliminary data.</text>
</comment>
<dbReference type="InterPro" id="IPR051446">
    <property type="entry name" value="HTH_trans_reg/aminotransferase"/>
</dbReference>
<keyword evidence="7" id="KW-0808">Transferase</keyword>
<organism evidence="7 8">
    <name type="scientific">Microbacterium binotii</name>
    <dbReference type="NCBI Taxonomy" id="462710"/>
    <lineage>
        <taxon>Bacteria</taxon>
        <taxon>Bacillati</taxon>
        <taxon>Actinomycetota</taxon>
        <taxon>Actinomycetes</taxon>
        <taxon>Micrococcales</taxon>
        <taxon>Microbacteriaceae</taxon>
        <taxon>Microbacterium</taxon>
    </lineage>
</organism>
<dbReference type="Gene3D" id="1.10.10.10">
    <property type="entry name" value="Winged helix-like DNA-binding domain superfamily/Winged helix DNA-binding domain"/>
    <property type="match status" value="1"/>
</dbReference>
<keyword evidence="4" id="KW-0238">DNA-binding</keyword>
<dbReference type="PANTHER" id="PTHR46577">
    <property type="entry name" value="HTH-TYPE TRANSCRIPTIONAL REGULATORY PROTEIN GABR"/>
    <property type="match status" value="1"/>
</dbReference>
<name>A0ABP6BT81_9MICO</name>
<dbReference type="Pfam" id="PF00155">
    <property type="entry name" value="Aminotran_1_2"/>
    <property type="match status" value="1"/>
</dbReference>
<evidence type="ECO:0000259" key="6">
    <source>
        <dbReference type="PROSITE" id="PS50949"/>
    </source>
</evidence>
<comment type="similarity">
    <text evidence="1">In the C-terminal section; belongs to the class-I pyridoxal-phosphate-dependent aminotransferase family.</text>
</comment>
<keyword evidence="3" id="KW-0805">Transcription regulation</keyword>
<sequence>MTDSAKDPVAARIAAAGERSPEGIARELGRLVTDGVLAPGDRLPTVREVAAALSVSPATVSAAWQALARAGVIVSRGRAGSFVRAPRRAWLTPRVKGLSGAAPAGWDLASGMPDPALLPPLGAAFERVDLRAGAGRYHDVPVLPELADVLRESWSSRVETLTVVDGAMDGIARVMEQTVRFGDRVAIESPGYPYFFDLLDALGAEAVPVDVDDEGMVPASLTRALARHPSAVLLQPRAQNPTGASMTSMRAQQLAGAIRAARDGDRVLVVEDDHSGLIAMAPAVTLARWLPDQVVQVHSFSKSHGPDLRIAAMGGPARVLDRVIARRMLGPGWTSRLLQSVLLDMLTRPDSVAAVKRARLAYRDRQEAMVGALRREGIPLVPPDGINLWVPVVDERAAMVELAAAGIVVAAGAPFVAGEARAPHVRVTAGLIAAGDAQGAAAALAAAARASAR</sequence>
<dbReference type="GO" id="GO:0008483">
    <property type="term" value="F:transaminase activity"/>
    <property type="evidence" value="ECO:0007669"/>
    <property type="project" value="UniProtKB-KW"/>
</dbReference>
<dbReference type="SUPFAM" id="SSF46785">
    <property type="entry name" value="Winged helix' DNA-binding domain"/>
    <property type="match status" value="1"/>
</dbReference>
<dbReference type="SUPFAM" id="SSF53383">
    <property type="entry name" value="PLP-dependent transferases"/>
    <property type="match status" value="1"/>
</dbReference>
<evidence type="ECO:0000256" key="4">
    <source>
        <dbReference type="ARBA" id="ARBA00023125"/>
    </source>
</evidence>
<dbReference type="InterPro" id="IPR036390">
    <property type="entry name" value="WH_DNA-bd_sf"/>
</dbReference>
<protein>
    <submittedName>
        <fullName evidence="7">Aminotransferase class I/II-fold pyridoxal phosphate-dependent enzyme</fullName>
    </submittedName>
</protein>
<dbReference type="CDD" id="cd07377">
    <property type="entry name" value="WHTH_GntR"/>
    <property type="match status" value="1"/>
</dbReference>
<keyword evidence="5" id="KW-0804">Transcription</keyword>
<accession>A0ABP6BT81</accession>
<keyword evidence="7" id="KW-0032">Aminotransferase</keyword>
<dbReference type="InterPro" id="IPR015424">
    <property type="entry name" value="PyrdxlP-dep_Trfase"/>
</dbReference>
<dbReference type="InterPro" id="IPR036388">
    <property type="entry name" value="WH-like_DNA-bd_sf"/>
</dbReference>
<dbReference type="Gene3D" id="3.40.640.10">
    <property type="entry name" value="Type I PLP-dependent aspartate aminotransferase-like (Major domain)"/>
    <property type="match status" value="1"/>
</dbReference>
<dbReference type="Pfam" id="PF00392">
    <property type="entry name" value="GntR"/>
    <property type="match status" value="1"/>
</dbReference>
<dbReference type="PANTHER" id="PTHR46577:SF1">
    <property type="entry name" value="HTH-TYPE TRANSCRIPTIONAL REGULATORY PROTEIN GABR"/>
    <property type="match status" value="1"/>
</dbReference>
<evidence type="ECO:0000256" key="3">
    <source>
        <dbReference type="ARBA" id="ARBA00023015"/>
    </source>
</evidence>
<dbReference type="EMBL" id="BAAARI010000012">
    <property type="protein sequence ID" value="GAA2581146.1"/>
    <property type="molecule type" value="Genomic_DNA"/>
</dbReference>
<evidence type="ECO:0000313" key="7">
    <source>
        <dbReference type="EMBL" id="GAA2581146.1"/>
    </source>
</evidence>